<accession>A0ABN1G2K3</accession>
<dbReference type="InterPro" id="IPR025338">
    <property type="entry name" value="DUF4244"/>
</dbReference>
<gene>
    <name evidence="2" type="ORF">GCM10009547_00380</name>
</gene>
<organism evidence="2 3">
    <name type="scientific">Sporichthya brevicatena</name>
    <dbReference type="NCBI Taxonomy" id="171442"/>
    <lineage>
        <taxon>Bacteria</taxon>
        <taxon>Bacillati</taxon>
        <taxon>Actinomycetota</taxon>
        <taxon>Actinomycetes</taxon>
        <taxon>Sporichthyales</taxon>
        <taxon>Sporichthyaceae</taxon>
        <taxon>Sporichthya</taxon>
    </lineage>
</organism>
<feature type="transmembrane region" description="Helical" evidence="1">
    <location>
        <begin position="21"/>
        <end position="39"/>
    </location>
</feature>
<evidence type="ECO:0000313" key="2">
    <source>
        <dbReference type="EMBL" id="GAA0602848.1"/>
    </source>
</evidence>
<sequence length="60" mass="6450">MKLRRPRWVPEDDAGMSTVEYAIGTLAAAAFAMVLMKVLTSDAVASRMSELVTQALSGSF</sequence>
<dbReference type="Pfam" id="PF14029">
    <property type="entry name" value="DUF4244"/>
    <property type="match status" value="1"/>
</dbReference>
<protein>
    <submittedName>
        <fullName evidence="2">DUF4244 domain-containing protein</fullName>
    </submittedName>
</protein>
<keyword evidence="1" id="KW-0472">Membrane</keyword>
<comment type="caution">
    <text evidence="2">The sequence shown here is derived from an EMBL/GenBank/DDBJ whole genome shotgun (WGS) entry which is preliminary data.</text>
</comment>
<proteinExistence type="predicted"/>
<keyword evidence="1" id="KW-1133">Transmembrane helix</keyword>
<keyword evidence="1" id="KW-0812">Transmembrane</keyword>
<evidence type="ECO:0000256" key="1">
    <source>
        <dbReference type="SAM" id="Phobius"/>
    </source>
</evidence>
<name>A0ABN1G2K3_9ACTN</name>
<dbReference type="RefSeq" id="WP_344600329.1">
    <property type="nucleotide sequence ID" value="NZ_BAAAHE010000001.1"/>
</dbReference>
<keyword evidence="3" id="KW-1185">Reference proteome</keyword>
<reference evidence="2 3" key="1">
    <citation type="journal article" date="2019" name="Int. J. Syst. Evol. Microbiol.">
        <title>The Global Catalogue of Microorganisms (GCM) 10K type strain sequencing project: providing services to taxonomists for standard genome sequencing and annotation.</title>
        <authorList>
            <consortium name="The Broad Institute Genomics Platform"/>
            <consortium name="The Broad Institute Genome Sequencing Center for Infectious Disease"/>
            <person name="Wu L."/>
            <person name="Ma J."/>
        </authorList>
    </citation>
    <scope>NUCLEOTIDE SEQUENCE [LARGE SCALE GENOMIC DNA]</scope>
    <source>
        <strain evidence="2 3">JCM 10671</strain>
    </source>
</reference>
<dbReference type="Proteomes" id="UP001500957">
    <property type="component" value="Unassembled WGS sequence"/>
</dbReference>
<dbReference type="EMBL" id="BAAAHE010000001">
    <property type="protein sequence ID" value="GAA0602848.1"/>
    <property type="molecule type" value="Genomic_DNA"/>
</dbReference>
<evidence type="ECO:0000313" key="3">
    <source>
        <dbReference type="Proteomes" id="UP001500957"/>
    </source>
</evidence>